<keyword evidence="3" id="KW-0997">Cell inner membrane</keyword>
<keyword evidence="16" id="KW-1185">Reference proteome</keyword>
<keyword evidence="5 13" id="KW-1133">Transmembrane helix</keyword>
<keyword evidence="12" id="KW-0697">Rotamase</keyword>
<evidence type="ECO:0000256" key="12">
    <source>
        <dbReference type="PROSITE-ProRule" id="PRU00278"/>
    </source>
</evidence>
<dbReference type="EMBL" id="CP071060">
    <property type="protein sequence ID" value="QSI75495.1"/>
    <property type="molecule type" value="Genomic_DNA"/>
</dbReference>
<accession>A0ABX7M156</accession>
<gene>
    <name evidence="15" type="ORF">JY500_13415</name>
</gene>
<dbReference type="InterPro" id="IPR023058">
    <property type="entry name" value="PPIase_PpiC_CS"/>
</dbReference>
<dbReference type="Pfam" id="PF13616">
    <property type="entry name" value="Rotamase_3"/>
    <property type="match status" value="1"/>
</dbReference>
<dbReference type="InterPro" id="IPR027304">
    <property type="entry name" value="Trigger_fact/SurA_dom_sf"/>
</dbReference>
<dbReference type="RefSeq" id="WP_206253109.1">
    <property type="nucleotide sequence ID" value="NZ_CP071060.1"/>
</dbReference>
<dbReference type="Pfam" id="PF13624">
    <property type="entry name" value="SurA_N_3"/>
    <property type="match status" value="1"/>
</dbReference>
<feature type="domain" description="PpiC" evidence="14">
    <location>
        <begin position="264"/>
        <end position="367"/>
    </location>
</feature>
<evidence type="ECO:0000256" key="10">
    <source>
        <dbReference type="ARBA" id="ARBA00040743"/>
    </source>
</evidence>
<evidence type="ECO:0000256" key="9">
    <source>
        <dbReference type="ARBA" id="ARBA00038408"/>
    </source>
</evidence>
<reference evidence="15 16" key="1">
    <citation type="submission" date="2021-02" db="EMBL/GenBank/DDBJ databases">
        <title>Niveibacterium changnyeongensis HC41.</title>
        <authorList>
            <person name="Kang M."/>
        </authorList>
    </citation>
    <scope>NUCLEOTIDE SEQUENCE [LARGE SCALE GENOMIC DNA]</scope>
    <source>
        <strain evidence="15 16">HC41</strain>
    </source>
</reference>
<sequence>MFDAVRNNKRIVQVLLALIAITFAFFGIESYLQNIGRDDFVAKVGRSKVTQQELDQALREEQDRLRSQMGEAFDPAMLQRPELKRSVVEGLVNQRLLHLQLDANAMRAAPDALRQAIAGIPAFQENGKFSPKRYEQMLAARGYSVDRFESGLAQDLAQQQLIGGLARSAIVPAATIDRWLELQDESREVSMWSLSAATYVPQVKLADGAAKKEYEANRSRFETPEQIKVEYVLLSQDELAAQATVSDDEIRKQYDANKDRYSAPEERRARHILIEAAKDAGSSKRAAAKEKAEALLKQLQQKPDSFAALAKANSQDPGSAANGGDLGFFGRGAMVKPFEDAAYSLKPGQLSGVVETDYGYHIIRLEEVRGGGTKSFDQAKAEIAQELKRAAAAKRYAEIADSFGNTVYEQPDSLKPAADKYKLALHQSDWIIKGSKGPAPFDNEKVMAALFAADALKNRRNTEAIDLGNNTLVSLRVVEHKPAAVRPFEEVRAAIEQKLTTEEAIKLAAKDGEAQIAKLSKGEAVDAKWGPSGAVSRGKPGPLPLEALKAVFRTPVDKLPAYVGVAVPNQGFAVFRISQVTKPQLAANDPRRTALAGQYGRLLAEEDLRAYVQALKDRYSVKFSAKAFEAKD</sequence>
<evidence type="ECO:0000256" key="4">
    <source>
        <dbReference type="ARBA" id="ARBA00022692"/>
    </source>
</evidence>
<dbReference type="Gene3D" id="3.10.50.40">
    <property type="match status" value="1"/>
</dbReference>
<dbReference type="InterPro" id="IPR000297">
    <property type="entry name" value="PPIase_PpiC"/>
</dbReference>
<dbReference type="InterPro" id="IPR052029">
    <property type="entry name" value="PpiD_chaperone"/>
</dbReference>
<evidence type="ECO:0000256" key="7">
    <source>
        <dbReference type="ARBA" id="ARBA00023186"/>
    </source>
</evidence>
<comment type="subcellular location">
    <subcellularLocation>
        <location evidence="1">Cell inner membrane</location>
        <topology evidence="1">Single-pass type II membrane protein</topology>
        <orientation evidence="1">Periplasmic side</orientation>
    </subcellularLocation>
</comment>
<dbReference type="SUPFAM" id="SSF109998">
    <property type="entry name" value="Triger factor/SurA peptide-binding domain-like"/>
    <property type="match status" value="1"/>
</dbReference>
<evidence type="ECO:0000256" key="5">
    <source>
        <dbReference type="ARBA" id="ARBA00022989"/>
    </source>
</evidence>
<name>A0ABX7M156_9RHOO</name>
<dbReference type="PANTHER" id="PTHR47529">
    <property type="entry name" value="PEPTIDYL-PROLYL CIS-TRANS ISOMERASE D"/>
    <property type="match status" value="1"/>
</dbReference>
<evidence type="ECO:0000256" key="8">
    <source>
        <dbReference type="ARBA" id="ARBA00023235"/>
    </source>
</evidence>
<evidence type="ECO:0000256" key="13">
    <source>
        <dbReference type="SAM" id="Phobius"/>
    </source>
</evidence>
<dbReference type="PROSITE" id="PS50198">
    <property type="entry name" value="PPIC_PPIASE_2"/>
    <property type="match status" value="1"/>
</dbReference>
<dbReference type="SUPFAM" id="SSF54534">
    <property type="entry name" value="FKBP-like"/>
    <property type="match status" value="1"/>
</dbReference>
<protein>
    <recommendedName>
        <fullName evidence="10">Periplasmic chaperone PpiD</fullName>
    </recommendedName>
    <alternativeName>
        <fullName evidence="11">Periplasmic folding chaperone</fullName>
    </alternativeName>
</protein>
<evidence type="ECO:0000313" key="15">
    <source>
        <dbReference type="EMBL" id="QSI75495.1"/>
    </source>
</evidence>
<dbReference type="PANTHER" id="PTHR47529:SF1">
    <property type="entry name" value="PERIPLASMIC CHAPERONE PPID"/>
    <property type="match status" value="1"/>
</dbReference>
<evidence type="ECO:0000256" key="3">
    <source>
        <dbReference type="ARBA" id="ARBA00022519"/>
    </source>
</evidence>
<dbReference type="PROSITE" id="PS01096">
    <property type="entry name" value="PPIC_PPIASE_1"/>
    <property type="match status" value="1"/>
</dbReference>
<organism evidence="15 16">
    <name type="scientific">Niveibacterium microcysteis</name>
    <dbReference type="NCBI Taxonomy" id="2811415"/>
    <lineage>
        <taxon>Bacteria</taxon>
        <taxon>Pseudomonadati</taxon>
        <taxon>Pseudomonadota</taxon>
        <taxon>Betaproteobacteria</taxon>
        <taxon>Rhodocyclales</taxon>
        <taxon>Rhodocyclaceae</taxon>
        <taxon>Niveibacterium</taxon>
    </lineage>
</organism>
<keyword evidence="4 13" id="KW-0812">Transmembrane</keyword>
<dbReference type="Proteomes" id="UP000663570">
    <property type="component" value="Chromosome"/>
</dbReference>
<proteinExistence type="inferred from homology"/>
<dbReference type="Gene3D" id="1.10.4030.10">
    <property type="entry name" value="Porin chaperone SurA, peptide-binding domain"/>
    <property type="match status" value="1"/>
</dbReference>
<feature type="transmembrane region" description="Helical" evidence="13">
    <location>
        <begin position="12"/>
        <end position="32"/>
    </location>
</feature>
<keyword evidence="7" id="KW-0143">Chaperone</keyword>
<evidence type="ECO:0000313" key="16">
    <source>
        <dbReference type="Proteomes" id="UP000663570"/>
    </source>
</evidence>
<comment type="similarity">
    <text evidence="9">Belongs to the PpiD chaperone family.</text>
</comment>
<evidence type="ECO:0000256" key="6">
    <source>
        <dbReference type="ARBA" id="ARBA00023136"/>
    </source>
</evidence>
<evidence type="ECO:0000256" key="1">
    <source>
        <dbReference type="ARBA" id="ARBA00004382"/>
    </source>
</evidence>
<evidence type="ECO:0000256" key="11">
    <source>
        <dbReference type="ARBA" id="ARBA00042775"/>
    </source>
</evidence>
<dbReference type="InterPro" id="IPR046357">
    <property type="entry name" value="PPIase_dom_sf"/>
</dbReference>
<evidence type="ECO:0000256" key="2">
    <source>
        <dbReference type="ARBA" id="ARBA00022475"/>
    </source>
</evidence>
<evidence type="ECO:0000259" key="14">
    <source>
        <dbReference type="PROSITE" id="PS50198"/>
    </source>
</evidence>
<keyword evidence="8 12" id="KW-0413">Isomerase</keyword>
<keyword evidence="6 13" id="KW-0472">Membrane</keyword>
<keyword evidence="2" id="KW-1003">Cell membrane</keyword>